<evidence type="ECO:0000313" key="5">
    <source>
        <dbReference type="EMBL" id="KAK3674836.1"/>
    </source>
</evidence>
<dbReference type="CDD" id="cd03445">
    <property type="entry name" value="Thioesterase_II_repeat2"/>
    <property type="match status" value="1"/>
</dbReference>
<protein>
    <submittedName>
        <fullName evidence="5">Uncharacterized protein</fullName>
    </submittedName>
</protein>
<organism evidence="5 6">
    <name type="scientific">Recurvomyces mirabilis</name>
    <dbReference type="NCBI Taxonomy" id="574656"/>
    <lineage>
        <taxon>Eukaryota</taxon>
        <taxon>Fungi</taxon>
        <taxon>Dikarya</taxon>
        <taxon>Ascomycota</taxon>
        <taxon>Pezizomycotina</taxon>
        <taxon>Dothideomycetes</taxon>
        <taxon>Dothideomycetidae</taxon>
        <taxon>Mycosphaerellales</taxon>
        <taxon>Teratosphaeriaceae</taxon>
        <taxon>Recurvomyces</taxon>
    </lineage>
</organism>
<dbReference type="InterPro" id="IPR029069">
    <property type="entry name" value="HotDog_dom_sf"/>
</dbReference>
<dbReference type="GO" id="GO:0005782">
    <property type="term" value="C:peroxisomal matrix"/>
    <property type="evidence" value="ECO:0007669"/>
    <property type="project" value="UniProtKB-SubCell"/>
</dbReference>
<dbReference type="AlphaFoldDB" id="A0AAE0WNA3"/>
<dbReference type="GO" id="GO:0047617">
    <property type="term" value="F:fatty acyl-CoA hydrolase activity"/>
    <property type="evidence" value="ECO:0007669"/>
    <property type="project" value="InterPro"/>
</dbReference>
<dbReference type="SUPFAM" id="SSF54637">
    <property type="entry name" value="Thioesterase/thiol ester dehydrase-isomerase"/>
    <property type="match status" value="2"/>
</dbReference>
<evidence type="ECO:0000259" key="4">
    <source>
        <dbReference type="Pfam" id="PF20789"/>
    </source>
</evidence>
<dbReference type="Pfam" id="PF20789">
    <property type="entry name" value="4HBT_3C"/>
    <property type="match status" value="1"/>
</dbReference>
<evidence type="ECO:0000256" key="1">
    <source>
        <dbReference type="ARBA" id="ARBA00006538"/>
    </source>
</evidence>
<dbReference type="GO" id="GO:0009062">
    <property type="term" value="P:fatty acid catabolic process"/>
    <property type="evidence" value="ECO:0007669"/>
    <property type="project" value="TreeGrafter"/>
</dbReference>
<dbReference type="InterPro" id="IPR049450">
    <property type="entry name" value="ACOT8-like_C"/>
</dbReference>
<dbReference type="InterPro" id="IPR049449">
    <property type="entry name" value="TesB_ACOT8-like_N"/>
</dbReference>
<gene>
    <name evidence="5" type="ORF">LTR78_005180</name>
</gene>
<proteinExistence type="inferred from homology"/>
<name>A0AAE0WNA3_9PEZI</name>
<dbReference type="Proteomes" id="UP001274830">
    <property type="component" value="Unassembled WGS sequence"/>
</dbReference>
<keyword evidence="6" id="KW-1185">Reference proteome</keyword>
<dbReference type="EMBL" id="JAUTXT010000017">
    <property type="protein sequence ID" value="KAK3674836.1"/>
    <property type="molecule type" value="Genomic_DNA"/>
</dbReference>
<dbReference type="Gene3D" id="2.40.160.210">
    <property type="entry name" value="Acyl-CoA thioesterase, double hotdog domain"/>
    <property type="match status" value="1"/>
</dbReference>
<dbReference type="GO" id="GO:0006637">
    <property type="term" value="P:acyl-CoA metabolic process"/>
    <property type="evidence" value="ECO:0007669"/>
    <property type="project" value="InterPro"/>
</dbReference>
<dbReference type="InterPro" id="IPR003703">
    <property type="entry name" value="Acyl_CoA_thio"/>
</dbReference>
<evidence type="ECO:0000259" key="3">
    <source>
        <dbReference type="Pfam" id="PF13622"/>
    </source>
</evidence>
<accession>A0AAE0WNA3</accession>
<feature type="domain" description="Acyl-CoA thioesterase-like C-terminal" evidence="4">
    <location>
        <begin position="253"/>
        <end position="364"/>
    </location>
</feature>
<dbReference type="InterPro" id="IPR042171">
    <property type="entry name" value="Acyl-CoA_hotdog"/>
</dbReference>
<feature type="domain" description="Acyl-CoA thioesterase-like N-terminal HotDog" evidence="3">
    <location>
        <begin position="85"/>
        <end position="163"/>
    </location>
</feature>
<evidence type="ECO:0000313" key="6">
    <source>
        <dbReference type="Proteomes" id="UP001274830"/>
    </source>
</evidence>
<comment type="similarity">
    <text evidence="1">Belongs to the C/M/P thioester hydrolase family.</text>
</comment>
<dbReference type="CDD" id="cd03444">
    <property type="entry name" value="Thioesterase_II_repeat1"/>
    <property type="match status" value="1"/>
</dbReference>
<keyword evidence="2" id="KW-0378">Hydrolase</keyword>
<sequence>MGGLIPGPRSLLHVEASTSDKNVRNPGKYDAMAINPMLDRLACTGAEADRLIRGPPQDFRDLVALETLDENTYRSIALAFGPAEGERTYGGHVYMQAAYAASKTVPKGQVLHNITGWFLLPGKASERFTYHVRELRTGGYSTRAVDATQESDPGVSFSCICSFKKAEKPEQPNLDIRQHLDLEKEYATVLNGKKSPEHEEMPGVDAPWYWDFTGRNNGYTDPFPGLELRKVDMNAYNKNKPSHGLEHRNLKMYSVRGAMPSVEQDPNMHICAHLYASDRNSLFVISNHLGVGNAYSQMGSLSHNVIFHADASELNTLDSATNQPRWFCQESWTGGARQGRGIHHSRLWRDDGLHLATTLQDGMIRLTVPGKEGKVGYSPEAMGRRMEEFITKEKGKL</sequence>
<dbReference type="Pfam" id="PF13622">
    <property type="entry name" value="4HBT_3"/>
    <property type="match status" value="1"/>
</dbReference>
<dbReference type="PANTHER" id="PTHR11066">
    <property type="entry name" value="ACYL-COA THIOESTERASE"/>
    <property type="match status" value="1"/>
</dbReference>
<comment type="caution">
    <text evidence="5">The sequence shown here is derived from an EMBL/GenBank/DDBJ whole genome shotgun (WGS) entry which is preliminary data.</text>
</comment>
<evidence type="ECO:0000256" key="2">
    <source>
        <dbReference type="ARBA" id="ARBA00022801"/>
    </source>
</evidence>
<dbReference type="PANTHER" id="PTHR11066:SF64">
    <property type="entry name" value="ACYL-COA THIOESTERASE (AFU_ORTHOLOGUE AFUA_1G12060)"/>
    <property type="match status" value="1"/>
</dbReference>
<reference evidence="5" key="1">
    <citation type="submission" date="2023-07" db="EMBL/GenBank/DDBJ databases">
        <title>Black Yeasts Isolated from many extreme environments.</title>
        <authorList>
            <person name="Coleine C."/>
            <person name="Stajich J.E."/>
            <person name="Selbmann L."/>
        </authorList>
    </citation>
    <scope>NUCLEOTIDE SEQUENCE</scope>
    <source>
        <strain evidence="5">CCFEE 5485</strain>
    </source>
</reference>